<evidence type="ECO:0000256" key="4">
    <source>
        <dbReference type="SAM" id="SignalP"/>
    </source>
</evidence>
<dbReference type="PANTHER" id="PTHR10173">
    <property type="entry name" value="METHIONINE SULFOXIDE REDUCTASE"/>
    <property type="match status" value="1"/>
</dbReference>
<dbReference type="Pfam" id="PF01641">
    <property type="entry name" value="SelR"/>
    <property type="match status" value="1"/>
</dbReference>
<dbReference type="InterPro" id="IPR011057">
    <property type="entry name" value="Mss4-like_sf"/>
</dbReference>
<reference evidence="6 7" key="1">
    <citation type="submission" date="2023-12" db="EMBL/GenBank/DDBJ databases">
        <title>Description of an unclassified Opitutus bacterium of Verrucomicrobiota.</title>
        <authorList>
            <person name="Zhang D.-F."/>
        </authorList>
    </citation>
    <scope>NUCLEOTIDE SEQUENCE [LARGE SCALE GENOMIC DNA]</scope>
    <source>
        <strain evidence="6 7">WL0086</strain>
    </source>
</reference>
<dbReference type="GO" id="GO:0033743">
    <property type="term" value="F:peptide-methionine (R)-S-oxide reductase activity"/>
    <property type="evidence" value="ECO:0007669"/>
    <property type="project" value="UniProtKB-EC"/>
</dbReference>
<keyword evidence="3" id="KW-0479">Metal-binding</keyword>
<feature type="binding site" evidence="3">
    <location>
        <position position="94"/>
    </location>
    <ligand>
        <name>Zn(2+)</name>
        <dbReference type="ChEBI" id="CHEBI:29105"/>
    </ligand>
</feature>
<comment type="catalytic activity">
    <reaction evidence="2 3">
        <text>L-methionyl-[protein] + [thioredoxin]-disulfide + H2O = L-methionyl-(R)-S-oxide-[protein] + [thioredoxin]-dithiol</text>
        <dbReference type="Rhea" id="RHEA:24164"/>
        <dbReference type="Rhea" id="RHEA-COMP:10698"/>
        <dbReference type="Rhea" id="RHEA-COMP:10700"/>
        <dbReference type="Rhea" id="RHEA-COMP:12313"/>
        <dbReference type="Rhea" id="RHEA-COMP:12314"/>
        <dbReference type="ChEBI" id="CHEBI:15377"/>
        <dbReference type="ChEBI" id="CHEBI:16044"/>
        <dbReference type="ChEBI" id="CHEBI:29950"/>
        <dbReference type="ChEBI" id="CHEBI:45764"/>
        <dbReference type="ChEBI" id="CHEBI:50058"/>
        <dbReference type="EC" id="1.8.4.12"/>
    </reaction>
</comment>
<feature type="chain" id="PRO_5046095444" description="Peptide methionine sulfoxide reductase MsrB" evidence="4">
    <location>
        <begin position="18"/>
        <end position="176"/>
    </location>
</feature>
<evidence type="ECO:0000256" key="3">
    <source>
        <dbReference type="HAMAP-Rule" id="MF_01400"/>
    </source>
</evidence>
<feature type="binding site" evidence="3">
    <location>
        <position position="140"/>
    </location>
    <ligand>
        <name>Zn(2+)</name>
        <dbReference type="ChEBI" id="CHEBI:29105"/>
    </ligand>
</feature>
<sequence length="176" mass="19102">MRSLFALFLGSILILLAGCETDSLDVRAAPPLPADAAAAVAAADLTPITRSDAEWRETLTAEQYYILRQDGTERPFTSPHLKESRPGYFACAACGLPLFSQDTKFKSGTGWPSFWAPIADGFVADKRDFSLGMVRTENRCARCDGHLGHVFADGPRPTGLRYCINGDALTFVPAEN</sequence>
<feature type="domain" description="MsrB" evidence="5">
    <location>
        <begin position="52"/>
        <end position="174"/>
    </location>
</feature>
<gene>
    <name evidence="3 6" type="primary">msrB</name>
    <name evidence="6" type="ORF">K1X11_004865</name>
</gene>
<evidence type="ECO:0000259" key="5">
    <source>
        <dbReference type="PROSITE" id="PS51790"/>
    </source>
</evidence>
<keyword evidence="7" id="KW-1185">Reference proteome</keyword>
<dbReference type="PROSITE" id="PS51790">
    <property type="entry name" value="MSRB"/>
    <property type="match status" value="1"/>
</dbReference>
<dbReference type="Gene3D" id="2.170.150.20">
    <property type="entry name" value="Peptide methionine sulfoxide reductase"/>
    <property type="match status" value="1"/>
</dbReference>
<comment type="cofactor">
    <cofactor evidence="3">
        <name>Zn(2+)</name>
        <dbReference type="ChEBI" id="CHEBI:29105"/>
    </cofactor>
    <text evidence="3">Binds 1 zinc ion per subunit. The zinc ion is important for the structural integrity of the protein.</text>
</comment>
<name>A0ABZ1CEL6_9BACT</name>
<dbReference type="PANTHER" id="PTHR10173:SF57">
    <property type="entry name" value="PEPTIDE-METHIONINE (R)-S-OXIDE REDUCTASE"/>
    <property type="match status" value="1"/>
</dbReference>
<organism evidence="6 7">
    <name type="scientific">Actomonas aquatica</name>
    <dbReference type="NCBI Taxonomy" id="2866162"/>
    <lineage>
        <taxon>Bacteria</taxon>
        <taxon>Pseudomonadati</taxon>
        <taxon>Verrucomicrobiota</taxon>
        <taxon>Opitutia</taxon>
        <taxon>Opitutales</taxon>
        <taxon>Opitutaceae</taxon>
        <taxon>Actomonas</taxon>
    </lineage>
</organism>
<dbReference type="Proteomes" id="UP000738431">
    <property type="component" value="Chromosome"/>
</dbReference>
<accession>A0ABZ1CEL6</accession>
<keyword evidence="1 3" id="KW-0560">Oxidoreductase</keyword>
<keyword evidence="4" id="KW-0732">Signal</keyword>
<feature type="binding site" evidence="3">
    <location>
        <position position="143"/>
    </location>
    <ligand>
        <name>Zn(2+)</name>
        <dbReference type="ChEBI" id="CHEBI:29105"/>
    </ligand>
</feature>
<protein>
    <recommendedName>
        <fullName evidence="3">Peptide methionine sulfoxide reductase MsrB</fullName>
        <ecNumber evidence="3">1.8.4.12</ecNumber>
    </recommendedName>
    <alternativeName>
        <fullName evidence="3">Peptide-methionine (R)-S-oxide reductase</fullName>
    </alternativeName>
</protein>
<dbReference type="EMBL" id="CP139781">
    <property type="protein sequence ID" value="WRQ88725.1"/>
    <property type="molecule type" value="Genomic_DNA"/>
</dbReference>
<dbReference type="HAMAP" id="MF_01400">
    <property type="entry name" value="MsrB"/>
    <property type="match status" value="1"/>
</dbReference>
<dbReference type="RefSeq" id="WP_221031825.1">
    <property type="nucleotide sequence ID" value="NZ_CP139781.1"/>
</dbReference>
<comment type="similarity">
    <text evidence="3">Belongs to the MsrB Met sulfoxide reductase family.</text>
</comment>
<dbReference type="PROSITE" id="PS51257">
    <property type="entry name" value="PROKAR_LIPOPROTEIN"/>
    <property type="match status" value="1"/>
</dbReference>
<proteinExistence type="inferred from homology"/>
<dbReference type="InterPro" id="IPR002579">
    <property type="entry name" value="Met_Sox_Rdtase_MsrB_dom"/>
</dbReference>
<evidence type="ECO:0000313" key="7">
    <source>
        <dbReference type="Proteomes" id="UP000738431"/>
    </source>
</evidence>
<evidence type="ECO:0000256" key="2">
    <source>
        <dbReference type="ARBA" id="ARBA00048488"/>
    </source>
</evidence>
<dbReference type="SUPFAM" id="SSF51316">
    <property type="entry name" value="Mss4-like"/>
    <property type="match status" value="1"/>
</dbReference>
<feature type="binding site" evidence="3">
    <location>
        <position position="91"/>
    </location>
    <ligand>
        <name>Zn(2+)</name>
        <dbReference type="ChEBI" id="CHEBI:29105"/>
    </ligand>
</feature>
<dbReference type="EC" id="1.8.4.12" evidence="3"/>
<feature type="active site" description="Nucleophile" evidence="3">
    <location>
        <position position="163"/>
    </location>
</feature>
<dbReference type="InterPro" id="IPR028427">
    <property type="entry name" value="Met_Sox_Rdtase_MsrB"/>
</dbReference>
<keyword evidence="3" id="KW-0862">Zinc</keyword>
<evidence type="ECO:0000256" key="1">
    <source>
        <dbReference type="ARBA" id="ARBA00023002"/>
    </source>
</evidence>
<dbReference type="NCBIfam" id="TIGR00357">
    <property type="entry name" value="peptide-methionine (R)-S-oxide reductase MsrB"/>
    <property type="match status" value="1"/>
</dbReference>
<evidence type="ECO:0000313" key="6">
    <source>
        <dbReference type="EMBL" id="WRQ88725.1"/>
    </source>
</evidence>
<feature type="signal peptide" evidence="4">
    <location>
        <begin position="1"/>
        <end position="17"/>
    </location>
</feature>